<gene>
    <name evidence="1" type="ORF">PLEPLA_LOCUS8829</name>
</gene>
<comment type="caution">
    <text evidence="1">The sequence shown here is derived from an EMBL/GenBank/DDBJ whole genome shotgun (WGS) entry which is preliminary data.</text>
</comment>
<keyword evidence="2" id="KW-1185">Reference proteome</keyword>
<dbReference type="GO" id="GO:0005737">
    <property type="term" value="C:cytoplasm"/>
    <property type="evidence" value="ECO:0007669"/>
    <property type="project" value="TreeGrafter"/>
</dbReference>
<dbReference type="GO" id="GO:0007165">
    <property type="term" value="P:signal transduction"/>
    <property type="evidence" value="ECO:0007669"/>
    <property type="project" value="TreeGrafter"/>
</dbReference>
<accession>A0A9N7TY57</accession>
<dbReference type="Proteomes" id="UP001153269">
    <property type="component" value="Unassembled WGS sequence"/>
</dbReference>
<dbReference type="GO" id="GO:0030159">
    <property type="term" value="F:signaling receptor complex adaptor activity"/>
    <property type="evidence" value="ECO:0007669"/>
    <property type="project" value="TreeGrafter"/>
</dbReference>
<dbReference type="GO" id="GO:0043113">
    <property type="term" value="P:receptor clustering"/>
    <property type="evidence" value="ECO:0007669"/>
    <property type="project" value="TreeGrafter"/>
</dbReference>
<evidence type="ECO:0000313" key="1">
    <source>
        <dbReference type="EMBL" id="CAB1420952.1"/>
    </source>
</evidence>
<dbReference type="PANTHER" id="PTHR10316">
    <property type="entry name" value="MEMBRANE ASSOCIATED GUANYLATE KINASE-RELATED"/>
    <property type="match status" value="1"/>
</dbReference>
<dbReference type="GO" id="GO:0005911">
    <property type="term" value="C:cell-cell junction"/>
    <property type="evidence" value="ECO:0007669"/>
    <property type="project" value="TreeGrafter"/>
</dbReference>
<dbReference type="PANTHER" id="PTHR10316:SF27">
    <property type="entry name" value="MEMBRANE-ASSOCIATED GUANYLATE KINASE, WW AND PDZ DOMAIN-CONTAINING PROTEIN 2"/>
    <property type="match status" value="1"/>
</dbReference>
<protein>
    <submittedName>
        <fullName evidence="1">Uncharacterized protein</fullName>
    </submittedName>
</protein>
<organism evidence="1 2">
    <name type="scientific">Pleuronectes platessa</name>
    <name type="common">European plaice</name>
    <dbReference type="NCBI Taxonomy" id="8262"/>
    <lineage>
        <taxon>Eukaryota</taxon>
        <taxon>Metazoa</taxon>
        <taxon>Chordata</taxon>
        <taxon>Craniata</taxon>
        <taxon>Vertebrata</taxon>
        <taxon>Euteleostomi</taxon>
        <taxon>Actinopterygii</taxon>
        <taxon>Neopterygii</taxon>
        <taxon>Teleostei</taxon>
        <taxon>Neoteleostei</taxon>
        <taxon>Acanthomorphata</taxon>
        <taxon>Carangaria</taxon>
        <taxon>Pleuronectiformes</taxon>
        <taxon>Pleuronectoidei</taxon>
        <taxon>Pleuronectidae</taxon>
        <taxon>Pleuronectes</taxon>
    </lineage>
</organism>
<dbReference type="GO" id="GO:0070699">
    <property type="term" value="F:type II activin receptor binding"/>
    <property type="evidence" value="ECO:0007669"/>
    <property type="project" value="TreeGrafter"/>
</dbReference>
<dbReference type="GO" id="GO:0031697">
    <property type="term" value="F:beta-1 adrenergic receptor binding"/>
    <property type="evidence" value="ECO:0007669"/>
    <property type="project" value="TreeGrafter"/>
</dbReference>
<name>A0A9N7TY57_PLEPL</name>
<dbReference type="AlphaFoldDB" id="A0A9N7TY57"/>
<dbReference type="GO" id="GO:0030425">
    <property type="term" value="C:dendrite"/>
    <property type="evidence" value="ECO:0007669"/>
    <property type="project" value="TreeGrafter"/>
</dbReference>
<evidence type="ECO:0000313" key="2">
    <source>
        <dbReference type="Proteomes" id="UP001153269"/>
    </source>
</evidence>
<dbReference type="GO" id="GO:0046332">
    <property type="term" value="F:SMAD binding"/>
    <property type="evidence" value="ECO:0007669"/>
    <property type="project" value="TreeGrafter"/>
</dbReference>
<proteinExistence type="predicted"/>
<sequence>MAALSAPEELMRNHLQRNTDRNVQFHRVVVDGGRRSEPGHVDGGLWHHVSQMQCPLLQMGGVVGPENLEWLREEKGSHAEKRGFGSQAALAEGLDSGLTELGAGLYWGDPSGNNPEQRFFLQLGEYLHHKTCGEGRLWHRLHNRCPRKRDADGASDSGGVIDKDLRHYLNLRFQKGSVDHELQQIIRDNLYLRTVPCELPSSYLSSRCTLASSTRLLE</sequence>
<reference evidence="1" key="1">
    <citation type="submission" date="2020-03" db="EMBL/GenBank/DDBJ databases">
        <authorList>
            <person name="Weist P."/>
        </authorList>
    </citation>
    <scope>NUCLEOTIDE SEQUENCE</scope>
</reference>
<dbReference type="GO" id="GO:0005886">
    <property type="term" value="C:plasma membrane"/>
    <property type="evidence" value="ECO:0007669"/>
    <property type="project" value="GOC"/>
</dbReference>
<dbReference type="EMBL" id="CADEAL010000493">
    <property type="protein sequence ID" value="CAB1420952.1"/>
    <property type="molecule type" value="Genomic_DNA"/>
</dbReference>